<dbReference type="VEuPathDB" id="FungiDB:MAPG_09571"/>
<evidence type="ECO:0000313" key="1">
    <source>
        <dbReference type="EMBL" id="KLU91047.1"/>
    </source>
</evidence>
<gene>
    <name evidence="1" type="ORF">MAPG_09571</name>
</gene>
<accession>A0A0H2U577</accession>
<dbReference type="AlphaFoldDB" id="A0A0H2U577"/>
<feature type="non-terminal residue" evidence="1">
    <location>
        <position position="1"/>
    </location>
</feature>
<name>A0A0H2U577_MAGP6</name>
<organism evidence="1">
    <name type="scientific">Magnaporthiopsis poae (strain ATCC 64411 / 73-15)</name>
    <name type="common">Kentucky bluegrass fungus</name>
    <name type="synonym">Magnaporthe poae</name>
    <dbReference type="NCBI Taxonomy" id="644358"/>
    <lineage>
        <taxon>Eukaryota</taxon>
        <taxon>Fungi</taxon>
        <taxon>Dikarya</taxon>
        <taxon>Ascomycota</taxon>
        <taxon>Pezizomycotina</taxon>
        <taxon>Sordariomycetes</taxon>
        <taxon>Sordariomycetidae</taxon>
        <taxon>Magnaporthales</taxon>
        <taxon>Magnaporthaceae</taxon>
        <taxon>Magnaporthiopsis</taxon>
    </lineage>
</organism>
<protein>
    <submittedName>
        <fullName evidence="1">Uncharacterized protein</fullName>
    </submittedName>
</protein>
<reference evidence="1" key="2">
    <citation type="submission" date="2011-03" db="EMBL/GenBank/DDBJ databases">
        <title>Annotation of Magnaporthe poae ATCC 64411.</title>
        <authorList>
            <person name="Ma L.-J."/>
            <person name="Dead R."/>
            <person name="Young S.K."/>
            <person name="Zeng Q."/>
            <person name="Gargeya S."/>
            <person name="Fitzgerald M."/>
            <person name="Haas B."/>
            <person name="Abouelleil A."/>
            <person name="Alvarado L."/>
            <person name="Arachchi H.M."/>
            <person name="Berlin A."/>
            <person name="Brown A."/>
            <person name="Chapman S.B."/>
            <person name="Chen Z."/>
            <person name="Dunbar C."/>
            <person name="Freedman E."/>
            <person name="Gearin G."/>
            <person name="Gellesch M."/>
            <person name="Goldberg J."/>
            <person name="Griggs A."/>
            <person name="Gujja S."/>
            <person name="Heiman D."/>
            <person name="Howarth C."/>
            <person name="Larson L."/>
            <person name="Lui A."/>
            <person name="MacDonald P.J.P."/>
            <person name="Mehta T."/>
            <person name="Montmayeur A."/>
            <person name="Murphy C."/>
            <person name="Neiman D."/>
            <person name="Pearson M."/>
            <person name="Priest M."/>
            <person name="Roberts A."/>
            <person name="Saif S."/>
            <person name="Shea T."/>
            <person name="Shenoy N."/>
            <person name="Sisk P."/>
            <person name="Stolte C."/>
            <person name="Sykes S."/>
            <person name="Yandava C."/>
            <person name="Wortman J."/>
            <person name="Nusbaum C."/>
            <person name="Birren B."/>
        </authorList>
    </citation>
    <scope>NUCLEOTIDE SEQUENCE</scope>
    <source>
        <strain evidence="1">ATCC 64411</strain>
    </source>
</reference>
<dbReference type="EMBL" id="GL876976">
    <property type="protein sequence ID" value="KLU91047.1"/>
    <property type="molecule type" value="Genomic_DNA"/>
</dbReference>
<reference evidence="1" key="1">
    <citation type="submission" date="2010-05" db="EMBL/GenBank/DDBJ databases">
        <title>The Genome Sequence of Magnaporthe poae strain ATCC 64411.</title>
        <authorList>
            <consortium name="The Broad Institute Genome Sequencing Platform"/>
            <consortium name="Broad Institute Genome Sequencing Center for Infectious Disease"/>
            <person name="Ma L.-J."/>
            <person name="Dead R."/>
            <person name="Young S."/>
            <person name="Zeng Q."/>
            <person name="Koehrsen M."/>
            <person name="Alvarado L."/>
            <person name="Berlin A."/>
            <person name="Chapman S.B."/>
            <person name="Chen Z."/>
            <person name="Freedman E."/>
            <person name="Gellesch M."/>
            <person name="Goldberg J."/>
            <person name="Griggs A."/>
            <person name="Gujja S."/>
            <person name="Heilman E.R."/>
            <person name="Heiman D."/>
            <person name="Hepburn T."/>
            <person name="Howarth C."/>
            <person name="Jen D."/>
            <person name="Larson L."/>
            <person name="Mehta T."/>
            <person name="Neiman D."/>
            <person name="Pearson M."/>
            <person name="Roberts A."/>
            <person name="Saif S."/>
            <person name="Shea T."/>
            <person name="Shenoy N."/>
            <person name="Sisk P."/>
            <person name="Stolte C."/>
            <person name="Sykes S."/>
            <person name="Walk T."/>
            <person name="White J."/>
            <person name="Yandava C."/>
            <person name="Haas B."/>
            <person name="Nusbaum C."/>
            <person name="Birren B."/>
        </authorList>
    </citation>
    <scope>NUCLEOTIDE SEQUENCE</scope>
    <source>
        <strain evidence="1">ATCC 64411</strain>
    </source>
</reference>
<proteinExistence type="predicted"/>
<sequence length="105" mass="11608">RYGPFCTSRSAGDSLKSVIDGFASYWGGKSINARNWFNTYKGTSQAYGCNYNRFVIVANAAGFRADMGSIDSRCGASNAGYFDHKEDSTNVDYGRDDINAKICRW</sequence>